<evidence type="ECO:0000313" key="2">
    <source>
        <dbReference type="EMBL" id="CAJ0600835.1"/>
    </source>
</evidence>
<keyword evidence="3" id="KW-1185">Reference proteome</keyword>
<dbReference type="EMBL" id="CATQJL010000305">
    <property type="protein sequence ID" value="CAJ0600835.1"/>
    <property type="molecule type" value="Genomic_DNA"/>
</dbReference>
<keyword evidence="1" id="KW-0732">Signal</keyword>
<comment type="caution">
    <text evidence="2">The sequence shown here is derived from an EMBL/GenBank/DDBJ whole genome shotgun (WGS) entry which is preliminary data.</text>
</comment>
<accession>A0AA36GYQ6</accession>
<evidence type="ECO:0000313" key="3">
    <source>
        <dbReference type="Proteomes" id="UP001176961"/>
    </source>
</evidence>
<evidence type="ECO:0000256" key="1">
    <source>
        <dbReference type="SAM" id="SignalP"/>
    </source>
</evidence>
<organism evidence="2 3">
    <name type="scientific">Cylicocyclus nassatus</name>
    <name type="common">Nematode worm</name>
    <dbReference type="NCBI Taxonomy" id="53992"/>
    <lineage>
        <taxon>Eukaryota</taxon>
        <taxon>Metazoa</taxon>
        <taxon>Ecdysozoa</taxon>
        <taxon>Nematoda</taxon>
        <taxon>Chromadorea</taxon>
        <taxon>Rhabditida</taxon>
        <taxon>Rhabditina</taxon>
        <taxon>Rhabditomorpha</taxon>
        <taxon>Strongyloidea</taxon>
        <taxon>Strongylidae</taxon>
        <taxon>Cylicocyclus</taxon>
    </lineage>
</organism>
<gene>
    <name evidence="2" type="ORF">CYNAS_LOCUS12818</name>
</gene>
<dbReference type="AlphaFoldDB" id="A0AA36GYQ6"/>
<protein>
    <submittedName>
        <fullName evidence="2">Uncharacterized protein</fullName>
    </submittedName>
</protein>
<feature type="signal peptide" evidence="1">
    <location>
        <begin position="1"/>
        <end position="18"/>
    </location>
</feature>
<name>A0AA36GYQ6_CYLNA</name>
<dbReference type="Proteomes" id="UP001176961">
    <property type="component" value="Unassembled WGS sequence"/>
</dbReference>
<proteinExistence type="predicted"/>
<sequence length="126" mass="14544">MLQVAFLIFTSFSISVDAFSVDFSDEDGPFVPIATEQFKSFLGRHQTECEKYRHQCKRFIKCFCNCKDQLIFASALNDAAEFLTEEQRRESTSVKTNACVGMYAYCLSVDFFTLRRILRLETPDAF</sequence>
<feature type="chain" id="PRO_5041337053" evidence="1">
    <location>
        <begin position="19"/>
        <end position="126"/>
    </location>
</feature>
<reference evidence="2" key="1">
    <citation type="submission" date="2023-07" db="EMBL/GenBank/DDBJ databases">
        <authorList>
            <consortium name="CYATHOMIX"/>
        </authorList>
    </citation>
    <scope>NUCLEOTIDE SEQUENCE</scope>
    <source>
        <strain evidence="2">N/A</strain>
    </source>
</reference>